<dbReference type="Pfam" id="PF05192">
    <property type="entry name" value="MutS_III"/>
    <property type="match status" value="1"/>
</dbReference>
<dbReference type="OMA" id="TPMMAQY"/>
<dbReference type="NCBIfam" id="NF003810">
    <property type="entry name" value="PRK05399.1"/>
    <property type="match status" value="1"/>
</dbReference>
<evidence type="ECO:0000256" key="3">
    <source>
        <dbReference type="ARBA" id="ARBA00022763"/>
    </source>
</evidence>
<feature type="compositionally biased region" description="Acidic residues" evidence="8">
    <location>
        <begin position="145"/>
        <end position="155"/>
    </location>
</feature>
<feature type="region of interest" description="Disordered" evidence="8">
    <location>
        <begin position="1"/>
        <end position="237"/>
    </location>
</feature>
<dbReference type="GO" id="GO:0005524">
    <property type="term" value="F:ATP binding"/>
    <property type="evidence" value="ECO:0007669"/>
    <property type="project" value="UniProtKB-UniRule"/>
</dbReference>
<dbReference type="SUPFAM" id="SSF52540">
    <property type="entry name" value="P-loop containing nucleoside triphosphate hydrolases"/>
    <property type="match status" value="1"/>
</dbReference>
<dbReference type="Pfam" id="PF01624">
    <property type="entry name" value="MutS_I"/>
    <property type="match status" value="1"/>
</dbReference>
<accession>A0A1X2HDK7</accession>
<organism evidence="10 11">
    <name type="scientific">Syncephalastrum racemosum</name>
    <name type="common">Filamentous fungus</name>
    <dbReference type="NCBI Taxonomy" id="13706"/>
    <lineage>
        <taxon>Eukaryota</taxon>
        <taxon>Fungi</taxon>
        <taxon>Fungi incertae sedis</taxon>
        <taxon>Mucoromycota</taxon>
        <taxon>Mucoromycotina</taxon>
        <taxon>Mucoromycetes</taxon>
        <taxon>Mucorales</taxon>
        <taxon>Syncephalastraceae</taxon>
        <taxon>Syncephalastrum</taxon>
    </lineage>
</organism>
<dbReference type="Gene3D" id="3.40.1170.10">
    <property type="entry name" value="DNA repair protein MutS, domain I"/>
    <property type="match status" value="1"/>
</dbReference>
<comment type="function">
    <text evidence="6 7">Component of the post-replicative DNA mismatch repair system (MMR).</text>
</comment>
<evidence type="ECO:0000313" key="11">
    <source>
        <dbReference type="Proteomes" id="UP000242180"/>
    </source>
</evidence>
<dbReference type="InterPro" id="IPR016151">
    <property type="entry name" value="DNA_mismatch_repair_MutS_N"/>
</dbReference>
<dbReference type="GO" id="GO:0000400">
    <property type="term" value="F:four-way junction DNA binding"/>
    <property type="evidence" value="ECO:0007669"/>
    <property type="project" value="EnsemblFungi"/>
</dbReference>
<evidence type="ECO:0000256" key="5">
    <source>
        <dbReference type="ARBA" id="ARBA00023125"/>
    </source>
</evidence>
<dbReference type="PANTHER" id="PTHR11361:SF148">
    <property type="entry name" value="DNA MISMATCH REPAIR PROTEIN MSH6"/>
    <property type="match status" value="1"/>
</dbReference>
<dbReference type="GO" id="GO:0016887">
    <property type="term" value="F:ATP hydrolysis activity"/>
    <property type="evidence" value="ECO:0007669"/>
    <property type="project" value="EnsemblFungi"/>
</dbReference>
<keyword evidence="5 6" id="KW-0238">DNA-binding</keyword>
<comment type="similarity">
    <text evidence="1 6 7">Belongs to the DNA mismatch repair MutS family.</text>
</comment>
<dbReference type="EMBL" id="MCGN01000005">
    <property type="protein sequence ID" value="ORY96830.1"/>
    <property type="molecule type" value="Genomic_DNA"/>
</dbReference>
<dbReference type="InterPro" id="IPR027417">
    <property type="entry name" value="P-loop_NTPase"/>
</dbReference>
<dbReference type="Pfam" id="PF05188">
    <property type="entry name" value="MutS_II"/>
    <property type="match status" value="1"/>
</dbReference>
<dbReference type="InterPro" id="IPR045076">
    <property type="entry name" value="MutS"/>
</dbReference>
<dbReference type="GO" id="GO:0043570">
    <property type="term" value="P:maintenance of DNA repeat elements"/>
    <property type="evidence" value="ECO:0007669"/>
    <property type="project" value="EnsemblFungi"/>
</dbReference>
<evidence type="ECO:0000313" key="10">
    <source>
        <dbReference type="EMBL" id="ORY96830.1"/>
    </source>
</evidence>
<dbReference type="Proteomes" id="UP000242180">
    <property type="component" value="Unassembled WGS sequence"/>
</dbReference>
<evidence type="ECO:0000256" key="7">
    <source>
        <dbReference type="RuleBase" id="RU003756"/>
    </source>
</evidence>
<dbReference type="PROSITE" id="PS00486">
    <property type="entry name" value="DNA_MISMATCH_REPAIR_2"/>
    <property type="match status" value="1"/>
</dbReference>
<dbReference type="InterPro" id="IPR007861">
    <property type="entry name" value="DNA_mismatch_repair_MutS_clamp"/>
</dbReference>
<dbReference type="SUPFAM" id="SSF48334">
    <property type="entry name" value="DNA repair protein MutS, domain III"/>
    <property type="match status" value="1"/>
</dbReference>
<dbReference type="SMART" id="SM00533">
    <property type="entry name" value="MUTSd"/>
    <property type="match status" value="1"/>
</dbReference>
<dbReference type="GO" id="GO:0032301">
    <property type="term" value="C:MutSalpha complex"/>
    <property type="evidence" value="ECO:0007669"/>
    <property type="project" value="EnsemblFungi"/>
</dbReference>
<dbReference type="CDD" id="cd03286">
    <property type="entry name" value="ABC_MSH6_euk"/>
    <property type="match status" value="1"/>
</dbReference>
<protein>
    <recommendedName>
        <fullName evidence="6">DNA mismatch repair protein</fullName>
    </recommendedName>
</protein>
<dbReference type="GO" id="GO:0032137">
    <property type="term" value="F:guanine/thymine mispair binding"/>
    <property type="evidence" value="ECO:0007669"/>
    <property type="project" value="EnsemblFungi"/>
</dbReference>
<comment type="caution">
    <text evidence="10">The sequence shown here is derived from an EMBL/GenBank/DDBJ whole genome shotgun (WGS) entry which is preliminary data.</text>
</comment>
<dbReference type="InterPro" id="IPR000432">
    <property type="entry name" value="DNA_mismatch_repair_MutS_C"/>
</dbReference>
<dbReference type="SUPFAM" id="SSF53150">
    <property type="entry name" value="DNA repair protein MutS, domain II"/>
    <property type="match status" value="1"/>
</dbReference>
<reference evidence="10 11" key="1">
    <citation type="submission" date="2016-07" db="EMBL/GenBank/DDBJ databases">
        <title>Pervasive Adenine N6-methylation of Active Genes in Fungi.</title>
        <authorList>
            <consortium name="DOE Joint Genome Institute"/>
            <person name="Mondo S.J."/>
            <person name="Dannebaum R.O."/>
            <person name="Kuo R.C."/>
            <person name="Labutti K."/>
            <person name="Haridas S."/>
            <person name="Kuo A."/>
            <person name="Salamov A."/>
            <person name="Ahrendt S.R."/>
            <person name="Lipzen A."/>
            <person name="Sullivan W."/>
            <person name="Andreopoulos W.B."/>
            <person name="Clum A."/>
            <person name="Lindquist E."/>
            <person name="Daum C."/>
            <person name="Ramamoorthy G.K."/>
            <person name="Gryganskyi A."/>
            <person name="Culley D."/>
            <person name="Magnuson J.K."/>
            <person name="James T.Y."/>
            <person name="O'Malley M.A."/>
            <person name="Stajich J.E."/>
            <person name="Spatafora J.W."/>
            <person name="Visel A."/>
            <person name="Grigoriev I.V."/>
        </authorList>
    </citation>
    <scope>NUCLEOTIDE SEQUENCE [LARGE SCALE GENOMIC DNA]</scope>
    <source>
        <strain evidence="10 11">NRRL 2496</strain>
    </source>
</reference>
<keyword evidence="6 7" id="KW-0234">DNA repair</keyword>
<keyword evidence="4 6" id="KW-0067">ATP-binding</keyword>
<evidence type="ECO:0000256" key="6">
    <source>
        <dbReference type="PIRNR" id="PIRNR037677"/>
    </source>
</evidence>
<dbReference type="GO" id="GO:0032138">
    <property type="term" value="F:single base insertion or deletion binding"/>
    <property type="evidence" value="ECO:0007669"/>
    <property type="project" value="EnsemblFungi"/>
</dbReference>
<keyword evidence="2 6" id="KW-0547">Nucleotide-binding</keyword>
<evidence type="ECO:0000259" key="9">
    <source>
        <dbReference type="PROSITE" id="PS00486"/>
    </source>
</evidence>
<dbReference type="Gene3D" id="1.10.1420.10">
    <property type="match status" value="2"/>
</dbReference>
<dbReference type="SMART" id="SM00534">
    <property type="entry name" value="MUTSac"/>
    <property type="match status" value="1"/>
</dbReference>
<gene>
    <name evidence="10" type="ORF">BCR43DRAFT_557449</name>
</gene>
<dbReference type="STRING" id="13706.A0A1X2HDK7"/>
<dbReference type="GO" id="GO:0000710">
    <property type="term" value="P:meiotic mismatch repair"/>
    <property type="evidence" value="ECO:0007669"/>
    <property type="project" value="EnsemblFungi"/>
</dbReference>
<feature type="compositionally biased region" description="Basic and acidic residues" evidence="8">
    <location>
        <begin position="41"/>
        <end position="69"/>
    </location>
</feature>
<dbReference type="InterPro" id="IPR036187">
    <property type="entry name" value="DNA_mismatch_repair_MutS_sf"/>
</dbReference>
<evidence type="ECO:0000256" key="8">
    <source>
        <dbReference type="SAM" id="MobiDB-lite"/>
    </source>
</evidence>
<dbReference type="InParanoid" id="A0A1X2HDK7"/>
<dbReference type="InterPro" id="IPR007860">
    <property type="entry name" value="DNA_mmatch_repair_MutS_con_dom"/>
</dbReference>
<evidence type="ECO:0000256" key="2">
    <source>
        <dbReference type="ARBA" id="ARBA00022741"/>
    </source>
</evidence>
<dbReference type="PANTHER" id="PTHR11361">
    <property type="entry name" value="DNA MISMATCH REPAIR PROTEIN MUTS FAMILY MEMBER"/>
    <property type="match status" value="1"/>
</dbReference>
<dbReference type="InterPro" id="IPR007696">
    <property type="entry name" value="DNA_mismatch_repair_MutS_core"/>
</dbReference>
<evidence type="ECO:0000256" key="4">
    <source>
        <dbReference type="ARBA" id="ARBA00022840"/>
    </source>
</evidence>
<keyword evidence="3 6" id="KW-0227">DNA damage</keyword>
<evidence type="ECO:0000256" key="1">
    <source>
        <dbReference type="ARBA" id="ARBA00006271"/>
    </source>
</evidence>
<dbReference type="PIRSF" id="PIRSF037677">
    <property type="entry name" value="DNA_mis_repair_Msh6"/>
    <property type="match status" value="1"/>
</dbReference>
<dbReference type="GO" id="GO:0043111">
    <property type="term" value="P:replication fork arrest"/>
    <property type="evidence" value="ECO:0007669"/>
    <property type="project" value="EnsemblFungi"/>
</dbReference>
<dbReference type="FunFam" id="3.40.1170.10:FF:000002">
    <property type="entry name" value="DNA mismatch repair protein"/>
    <property type="match status" value="1"/>
</dbReference>
<feature type="compositionally biased region" description="Basic and acidic residues" evidence="8">
    <location>
        <begin position="222"/>
        <end position="237"/>
    </location>
</feature>
<feature type="compositionally biased region" description="Low complexity" evidence="8">
    <location>
        <begin position="29"/>
        <end position="40"/>
    </location>
</feature>
<dbReference type="GO" id="GO:0036297">
    <property type="term" value="P:interstrand cross-link repair"/>
    <property type="evidence" value="ECO:0007669"/>
    <property type="project" value="EnsemblFungi"/>
</dbReference>
<keyword evidence="11" id="KW-1185">Reference proteome</keyword>
<proteinExistence type="inferred from homology"/>
<name>A0A1X2HDK7_SYNRA</name>
<sequence>MAPAPRQKAKAGQSSLLSFFAPKTPAQPSPSLRSSNASSNERGEQPSTHREHVAESLAIRDPKPDHADRPQGVGKKRSEELLESDTEDEEQVVPAVSRSGRPTKRVSYLYSDEDEEDDIHPPKTPTAPDRAKAPKRKRLVRKIDDEDDDDDDDYQPEPTAADIDHDDDEAMGDSVAESMDEDEPTPKPVTKSSRKAPVQSTFSLSPLEQRFKGISVRSPYEPTRENQRQERGQKFKEKNEQRYSWLLNIKDKDQNPVGSPDYDPRTLYVPASAWGKFTPFEKQYWEVKAANWDTIVFFKKGKFYELYEKDADVGHKDFDLKLTERVNMRMVGVPEMSFDYWAAQFIARGHKVAKVDQMETAIGKTMRERNDVKSKADKVIRRELTSVLTAGTLVDAGLLTNDLSTYCMSIKEYCPAPHVPPRFGICFVDSATAEFNLVSINDDANRTKFETLVTQIQPRELVTEKNCLSKQTARILKNTLNDPIWNKLKAPYEFWDAMHTTDEIRISGYFDDDEGTENNPADSWPEALKEFRNDDLVMSAIGGLVSYLRSLKLDRELLSAKNVRVYDPMQKTSSLVLDGQTLANLEIFQNSFDGSEEGTVFKLLNNCTTPFGKRLFRRRLCHPLRTAHAINERLDAVENFMAQSAIVDVLTAAMANLPDLERLISRVHSGRCKVKEFLATLDGFQKMQDIANELRASQDIITARLLQQVVNDFPDMTERLHFFKDAFKIDDVEIDYQKMRVIIPVRGVNSNWDALLDQISAAEDEFTEYLMSVKKTLKCAQICYKDMGKEIYQMEVPKGVKVPNDWVQLSSTSKMSRYWDSSIKQMVARYKELLETKTAYIKNFTTEVYADFDKDYAMWLKAVHHIAEIDVLMGLAKSSANLGEPACRPQIIEQETSVVEFEDLRHPCVIPGVATDFIPNDTTLGGNDPNIIVLTGPNMGGKSTILRQTCVAIIMAQLGCYVPARSCRLTPCDRIYTRIGANDNIMAGQSTFMVELAETSKILHEATPHSMVILDELGRGTSTFDGYAIAYAVLHYLATHVGCLGMFSTHYQTLCREFDRNPSINNMHMGYYMDEDENTVTFLYKLTPGICEKSFGMNVAHMAGVPKEVIKKATQVADQFESQHRLKDTTFGEQQEKKLSPSVLSDFVYLMSKDEDEDIGDVAEDMQTQRGRDTRNTQTMRRILKGLARAT</sequence>
<dbReference type="AlphaFoldDB" id="A0A1X2HDK7"/>
<dbReference type="FunCoup" id="A0A1X2HDK7">
    <property type="interactions" value="797"/>
</dbReference>
<dbReference type="InterPro" id="IPR007695">
    <property type="entry name" value="DNA_mismatch_repair_MutS-lik_N"/>
</dbReference>
<dbReference type="GO" id="GO:0140664">
    <property type="term" value="F:ATP-dependent DNA damage sensor activity"/>
    <property type="evidence" value="ECO:0007669"/>
    <property type="project" value="InterPro"/>
</dbReference>
<dbReference type="Gene3D" id="3.30.420.110">
    <property type="entry name" value="MutS, connector domain"/>
    <property type="match status" value="1"/>
</dbReference>
<dbReference type="Pfam" id="PF00488">
    <property type="entry name" value="MutS_V"/>
    <property type="match status" value="1"/>
</dbReference>
<dbReference type="SUPFAM" id="SSF55271">
    <property type="entry name" value="DNA repair protein MutS, domain I"/>
    <property type="match status" value="1"/>
</dbReference>
<feature type="domain" description="DNA mismatch repair proteins mutS family" evidence="9">
    <location>
        <begin position="1010"/>
        <end position="1026"/>
    </location>
</feature>
<dbReference type="InterPro" id="IPR036678">
    <property type="entry name" value="MutS_con_dom_sf"/>
</dbReference>
<feature type="compositionally biased region" description="Acidic residues" evidence="8">
    <location>
        <begin position="81"/>
        <end position="91"/>
    </location>
</feature>
<dbReference type="OrthoDB" id="10252754at2759"/>
<dbReference type="InterPro" id="IPR017261">
    <property type="entry name" value="DNA_mismatch_repair_MutS/MSH"/>
</dbReference>
<dbReference type="Gene3D" id="3.40.50.300">
    <property type="entry name" value="P-loop containing nucleotide triphosphate hydrolases"/>
    <property type="match status" value="1"/>
</dbReference>
<dbReference type="Pfam" id="PF05190">
    <property type="entry name" value="MutS_IV"/>
    <property type="match status" value="1"/>
</dbReference>